<feature type="region of interest" description="Disordered" evidence="3">
    <location>
        <begin position="122"/>
        <end position="146"/>
    </location>
</feature>
<proteinExistence type="inferred from homology"/>
<feature type="region of interest" description="Disordered" evidence="3">
    <location>
        <begin position="40"/>
        <end position="75"/>
    </location>
</feature>
<feature type="region of interest" description="Disordered" evidence="3">
    <location>
        <begin position="81"/>
        <end position="100"/>
    </location>
</feature>
<name>A0ABD3N4I2_9STRA</name>
<evidence type="ECO:0000313" key="4">
    <source>
        <dbReference type="EMBL" id="KAL3770968.1"/>
    </source>
</evidence>
<keyword evidence="2" id="KW-0235">DNA replication</keyword>
<dbReference type="GO" id="GO:0006260">
    <property type="term" value="P:DNA replication"/>
    <property type="evidence" value="ECO:0007669"/>
    <property type="project" value="UniProtKB-KW"/>
</dbReference>
<keyword evidence="5" id="KW-1185">Reference proteome</keyword>
<sequence length="708" mass="75987">MERLRRLGGGGGGGGGGDNDDGRATTLLTLPLSDFSSIATKGVAGAGGSNEMINDNHDGNDNNHDGNDDDDDGLILISLPQSEDDATSPNGGSSGGGLSLDDLLHGESSVYILGDTSERDIPNLHHLTSNDGVSGADGGGSAGSSNSIEPVAARLIVEGKVDGMKYVGKTLELTRVETSNTYIVVPTTTAAATATAVMGINNNNNDDDDGKRMGGGNKRPKINNDGSNSHSQDGNEHVKQQLVTIPARSIGLVPGEDSPACFFLDPFHLPPGHFANQLRRILSRWMYDPFDPPPPLPPTTSEEDDANTTTSQYQFGYSIPEIAHICRTSCSEVEYAIGNRVYGAEDAMVIPSSATSPTPSSSPSSSSRSSRYGMLSEEGRQTVSMAIVSALLESDLTLIWMKEGNGAQEQVKKNGMQLSVLMREIRAQWHQMEGEDTFRQSSQVLFQTATTSALTNSQSSQNYESQSQFGTPSQFLPSTQRDGGRGELATEIIWHCLRPLCHYVDNDVNGEGSSRRTTTKDHMPEYVQLIPDEVAKLAAHQVFLSGTPRTTSQGSGNIVSSRTGAAANCWPEEEFMEAWSMRLPSISSSYEPRMELLRGIAISEAKQSDAGGGEDANDSPKQQWTYFPEVALPLDPALRVQAMFAMRDMWTLSEAVPYLEKFIVCNNKTGDGKGLPSMVAELFGRYANVINKGGSADYATATKYMAKH</sequence>
<feature type="region of interest" description="Disordered" evidence="3">
    <location>
        <begin position="199"/>
        <end position="238"/>
    </location>
</feature>
<dbReference type="PANTHER" id="PTHR13395">
    <property type="entry name" value="SISTER CHROMATID COHESION PROTEIN DCC1-RELATED"/>
    <property type="match status" value="1"/>
</dbReference>
<comment type="caution">
    <text evidence="4">The sequence shown here is derived from an EMBL/GenBank/DDBJ whole genome shotgun (WGS) entry which is preliminary data.</text>
</comment>
<evidence type="ECO:0000256" key="2">
    <source>
        <dbReference type="ARBA" id="ARBA00022705"/>
    </source>
</evidence>
<dbReference type="InterPro" id="IPR019128">
    <property type="entry name" value="Dcc1"/>
</dbReference>
<protein>
    <submittedName>
        <fullName evidence="4">Uncharacterized protein</fullName>
    </submittedName>
</protein>
<dbReference type="PANTHER" id="PTHR13395:SF6">
    <property type="entry name" value="SISTER CHROMATID COHESION PROTEIN DCC1"/>
    <property type="match status" value="1"/>
</dbReference>
<evidence type="ECO:0000313" key="5">
    <source>
        <dbReference type="Proteomes" id="UP001530293"/>
    </source>
</evidence>
<accession>A0ABD3N4I2</accession>
<comment type="similarity">
    <text evidence="1">Belongs to the DCC1 family.</text>
</comment>
<feature type="region of interest" description="Disordered" evidence="3">
    <location>
        <begin position="456"/>
        <end position="483"/>
    </location>
</feature>
<evidence type="ECO:0000256" key="1">
    <source>
        <dbReference type="ARBA" id="ARBA00007017"/>
    </source>
</evidence>
<feature type="region of interest" description="Disordered" evidence="3">
    <location>
        <begin position="352"/>
        <end position="375"/>
    </location>
</feature>
<feature type="compositionally biased region" description="Basic and acidic residues" evidence="3">
    <location>
        <begin position="54"/>
        <end position="66"/>
    </location>
</feature>
<feature type="region of interest" description="Disordered" evidence="3">
    <location>
        <begin position="1"/>
        <end position="25"/>
    </location>
</feature>
<reference evidence="4 5" key="1">
    <citation type="submission" date="2024-10" db="EMBL/GenBank/DDBJ databases">
        <title>Updated reference genomes for cyclostephanoid diatoms.</title>
        <authorList>
            <person name="Roberts W.R."/>
            <person name="Alverson A.J."/>
        </authorList>
    </citation>
    <scope>NUCLEOTIDE SEQUENCE [LARGE SCALE GENOMIC DNA]</scope>
    <source>
        <strain evidence="4 5">AJA232-27</strain>
    </source>
</reference>
<feature type="compositionally biased region" description="Gly residues" evidence="3">
    <location>
        <begin position="7"/>
        <end position="17"/>
    </location>
</feature>
<evidence type="ECO:0000256" key="3">
    <source>
        <dbReference type="SAM" id="MobiDB-lite"/>
    </source>
</evidence>
<dbReference type="EMBL" id="JALLBG020000033">
    <property type="protein sequence ID" value="KAL3770968.1"/>
    <property type="molecule type" value="Genomic_DNA"/>
</dbReference>
<dbReference type="Proteomes" id="UP001530293">
    <property type="component" value="Unassembled WGS sequence"/>
</dbReference>
<organism evidence="4 5">
    <name type="scientific">Discostella pseudostelligera</name>
    <dbReference type="NCBI Taxonomy" id="259834"/>
    <lineage>
        <taxon>Eukaryota</taxon>
        <taxon>Sar</taxon>
        <taxon>Stramenopiles</taxon>
        <taxon>Ochrophyta</taxon>
        <taxon>Bacillariophyta</taxon>
        <taxon>Coscinodiscophyceae</taxon>
        <taxon>Thalassiosirophycidae</taxon>
        <taxon>Stephanodiscales</taxon>
        <taxon>Stephanodiscaceae</taxon>
        <taxon>Discostella</taxon>
    </lineage>
</organism>
<gene>
    <name evidence="4" type="ORF">ACHAWU_005297</name>
</gene>
<feature type="compositionally biased region" description="Low complexity" evidence="3">
    <location>
        <begin position="456"/>
        <end position="468"/>
    </location>
</feature>
<feature type="compositionally biased region" description="Low complexity" evidence="3">
    <location>
        <begin position="352"/>
        <end position="371"/>
    </location>
</feature>
<dbReference type="Pfam" id="PF09724">
    <property type="entry name" value="Dcc1"/>
    <property type="match status" value="1"/>
</dbReference>
<feature type="compositionally biased region" description="Polar residues" evidence="3">
    <location>
        <begin position="469"/>
        <end position="481"/>
    </location>
</feature>
<dbReference type="AlphaFoldDB" id="A0ABD3N4I2"/>